<organism evidence="2 3">
    <name type="scientific">Cyclobacterium xiamenense</name>
    <dbReference type="NCBI Taxonomy" id="1297121"/>
    <lineage>
        <taxon>Bacteria</taxon>
        <taxon>Pseudomonadati</taxon>
        <taxon>Bacteroidota</taxon>
        <taxon>Cytophagia</taxon>
        <taxon>Cytophagales</taxon>
        <taxon>Cyclobacteriaceae</taxon>
        <taxon>Cyclobacterium</taxon>
    </lineage>
</organism>
<dbReference type="RefSeq" id="WP_092176339.1">
    <property type="nucleotide sequence ID" value="NZ_FNZH01000005.1"/>
</dbReference>
<evidence type="ECO:0000313" key="2">
    <source>
        <dbReference type="EMBL" id="SEJ55925.1"/>
    </source>
</evidence>
<keyword evidence="1" id="KW-0812">Transmembrane</keyword>
<sequence length="136" mass="15401">MTTNKLIISTLAFFALFCITNLIWYTYFFPFQDTAAREERLMTAVLPGALIASFMFSYLYGQLAKGGNKVREGFKQGSTLGTFMYLPLFLIFYGTRDTMPLAAWLMNAAFHIVQFGIFGIVVSYIRGNQASETRKP</sequence>
<name>A0A1H7A4F0_9BACT</name>
<feature type="transmembrane region" description="Helical" evidence="1">
    <location>
        <begin position="7"/>
        <end position="29"/>
    </location>
</feature>
<feature type="transmembrane region" description="Helical" evidence="1">
    <location>
        <begin position="101"/>
        <end position="125"/>
    </location>
</feature>
<gene>
    <name evidence="2" type="ORF">SAMN05192553_10580</name>
</gene>
<dbReference type="Proteomes" id="UP000199403">
    <property type="component" value="Unassembled WGS sequence"/>
</dbReference>
<protein>
    <recommendedName>
        <fullName evidence="4">DUF1761 domain-containing protein</fullName>
    </recommendedName>
</protein>
<keyword evidence="1" id="KW-1133">Transmembrane helix</keyword>
<keyword evidence="3" id="KW-1185">Reference proteome</keyword>
<proteinExistence type="predicted"/>
<feature type="transmembrane region" description="Helical" evidence="1">
    <location>
        <begin position="73"/>
        <end position="95"/>
    </location>
</feature>
<feature type="transmembrane region" description="Helical" evidence="1">
    <location>
        <begin position="41"/>
        <end position="61"/>
    </location>
</feature>
<keyword evidence="1" id="KW-0472">Membrane</keyword>
<dbReference type="AlphaFoldDB" id="A0A1H7A4F0"/>
<dbReference type="EMBL" id="FNZH01000005">
    <property type="protein sequence ID" value="SEJ55925.1"/>
    <property type="molecule type" value="Genomic_DNA"/>
</dbReference>
<accession>A0A1H7A4F0</accession>
<evidence type="ECO:0000256" key="1">
    <source>
        <dbReference type="SAM" id="Phobius"/>
    </source>
</evidence>
<reference evidence="3" key="1">
    <citation type="submission" date="2016-10" db="EMBL/GenBank/DDBJ databases">
        <authorList>
            <person name="Varghese N."/>
            <person name="Submissions S."/>
        </authorList>
    </citation>
    <scope>NUCLEOTIDE SEQUENCE [LARGE SCALE GENOMIC DNA]</scope>
    <source>
        <strain evidence="3">IBRC-M 10761</strain>
    </source>
</reference>
<evidence type="ECO:0008006" key="4">
    <source>
        <dbReference type="Google" id="ProtNLM"/>
    </source>
</evidence>
<evidence type="ECO:0000313" key="3">
    <source>
        <dbReference type="Proteomes" id="UP000199403"/>
    </source>
</evidence>
<dbReference type="STRING" id="1416801.SAMN05192553_10580"/>